<evidence type="ECO:0000313" key="8">
    <source>
        <dbReference type="EMBL" id="VDP03385.1"/>
    </source>
</evidence>
<comment type="similarity">
    <text evidence="2">Belongs to the TMEM135 family.</text>
</comment>
<proteinExistence type="inferred from homology"/>
<keyword evidence="9" id="KW-1185">Reference proteome</keyword>
<keyword evidence="4 6" id="KW-1133">Transmembrane helix</keyword>
<dbReference type="AlphaFoldDB" id="A0A183G2S6"/>
<reference evidence="8 9" key="1">
    <citation type="submission" date="2018-11" db="EMBL/GenBank/DDBJ databases">
        <authorList>
            <consortium name="Pathogen Informatics"/>
        </authorList>
    </citation>
    <scope>NUCLEOTIDE SEQUENCE [LARGE SCALE GENOMIC DNA]</scope>
</reference>
<dbReference type="Pfam" id="PF15982">
    <property type="entry name" value="TMEM135_C_rich"/>
    <property type="match status" value="1"/>
</dbReference>
<protein>
    <submittedName>
        <fullName evidence="10">TMEM135_C_rich domain-containing protein</fullName>
    </submittedName>
</protein>
<feature type="domain" description="Transmembrane protein 135 N-terminal" evidence="7">
    <location>
        <begin position="19"/>
        <end position="144"/>
    </location>
</feature>
<dbReference type="GO" id="GO:0012505">
    <property type="term" value="C:endomembrane system"/>
    <property type="evidence" value="ECO:0007669"/>
    <property type="project" value="UniProtKB-SubCell"/>
</dbReference>
<organism evidence="9 10">
    <name type="scientific">Heligmosomoides polygyrus</name>
    <name type="common">Parasitic roundworm</name>
    <dbReference type="NCBI Taxonomy" id="6339"/>
    <lineage>
        <taxon>Eukaryota</taxon>
        <taxon>Metazoa</taxon>
        <taxon>Ecdysozoa</taxon>
        <taxon>Nematoda</taxon>
        <taxon>Chromadorea</taxon>
        <taxon>Rhabditida</taxon>
        <taxon>Rhabditina</taxon>
        <taxon>Rhabditomorpha</taxon>
        <taxon>Strongyloidea</taxon>
        <taxon>Heligmosomidae</taxon>
        <taxon>Heligmosomoides</taxon>
    </lineage>
</organism>
<evidence type="ECO:0000256" key="5">
    <source>
        <dbReference type="ARBA" id="ARBA00023136"/>
    </source>
</evidence>
<dbReference type="PANTHER" id="PTHR12459">
    <property type="entry name" value="TRANSMEMBRANE PROTEIN 135-RELATED"/>
    <property type="match status" value="1"/>
</dbReference>
<feature type="transmembrane region" description="Helical" evidence="6">
    <location>
        <begin position="74"/>
        <end position="96"/>
    </location>
</feature>
<dbReference type="EMBL" id="UZAH01028957">
    <property type="protein sequence ID" value="VDP03385.1"/>
    <property type="molecule type" value="Genomic_DNA"/>
</dbReference>
<evidence type="ECO:0000256" key="3">
    <source>
        <dbReference type="ARBA" id="ARBA00022692"/>
    </source>
</evidence>
<accession>A0A3P8B9D8</accession>
<dbReference type="Proteomes" id="UP000050761">
    <property type="component" value="Unassembled WGS sequence"/>
</dbReference>
<feature type="transmembrane region" description="Helical" evidence="6">
    <location>
        <begin position="366"/>
        <end position="391"/>
    </location>
</feature>
<evidence type="ECO:0000256" key="4">
    <source>
        <dbReference type="ARBA" id="ARBA00022989"/>
    </source>
</evidence>
<name>A0A183G2S6_HELPZ</name>
<dbReference type="InterPro" id="IPR026749">
    <property type="entry name" value="Tmem135"/>
</dbReference>
<evidence type="ECO:0000313" key="10">
    <source>
        <dbReference type="WBParaSite" id="HPBE_0001563401-mRNA-1"/>
    </source>
</evidence>
<keyword evidence="3 6" id="KW-0812">Transmembrane</keyword>
<reference evidence="10" key="2">
    <citation type="submission" date="2019-09" db="UniProtKB">
        <authorList>
            <consortium name="WormBaseParasite"/>
        </authorList>
    </citation>
    <scope>IDENTIFICATION</scope>
</reference>
<feature type="transmembrane region" description="Helical" evidence="6">
    <location>
        <begin position="332"/>
        <end position="354"/>
    </location>
</feature>
<keyword evidence="5 6" id="KW-0472">Membrane</keyword>
<feature type="transmembrane region" description="Helical" evidence="6">
    <location>
        <begin position="102"/>
        <end position="126"/>
    </location>
</feature>
<evidence type="ECO:0000256" key="2">
    <source>
        <dbReference type="ARBA" id="ARBA00008924"/>
    </source>
</evidence>
<evidence type="ECO:0000313" key="9">
    <source>
        <dbReference type="Proteomes" id="UP000050761"/>
    </source>
</evidence>
<feature type="transmembrane region" description="Helical" evidence="6">
    <location>
        <begin position="292"/>
        <end position="312"/>
    </location>
</feature>
<evidence type="ECO:0000256" key="1">
    <source>
        <dbReference type="ARBA" id="ARBA00004127"/>
    </source>
</evidence>
<feature type="transmembrane region" description="Helical" evidence="6">
    <location>
        <begin position="411"/>
        <end position="431"/>
    </location>
</feature>
<dbReference type="OrthoDB" id="291792at2759"/>
<comment type="subcellular location">
    <subcellularLocation>
        <location evidence="1">Endomembrane system</location>
        <topology evidence="1">Multi-pass membrane protein</topology>
    </subcellularLocation>
</comment>
<gene>
    <name evidence="8" type="ORF">HPBE_LOCUS15633</name>
</gene>
<dbReference type="WBParaSite" id="HPBE_0001563401-mRNA-1">
    <property type="protein sequence ID" value="HPBE_0001563401-mRNA-1"/>
    <property type="gene ID" value="HPBE_0001563401"/>
</dbReference>
<accession>A0A183G2S6</accession>
<dbReference type="InterPro" id="IPR031926">
    <property type="entry name" value="TMEM135_N"/>
</dbReference>
<sequence length="451" mass="51061">MTGQSKLAYSLGLPVLTANCYETIHTWNPDCNQAILDILPDSILFCLKTYAPFYLVTSLLAKKGNVRRINWKRYCIDVARSSIFLSCNVVLFVFFLCRLRHVFGFFTPTSMGLLSSLLGSFFSLWVEKRSRWPALALYLTNLASCFRHRHSASETLFRQLSNHGFIPTIQNGEVIPFVVGLGLFSYLYSVEKLDASSSKIFNLTHNIAGARDIVEEWPLPKEFKGFLSELRMKYGRTEHCEHKHSCVSVATESFGYNFAVGLGASTALTLVQNLPLLVSNPRKLIEKLFSKNTLKIPTFFGLMPLIFHVSLLDGPSFFVCSLTGVTLVKKRWLVYLRLPLLNFTLLFQAVRCSLNRLPQSTPVYRNVIAGTASGLAMLAFPNVSISMYVLWKAIETIFYNLVKEGRIRPMPYGDLFLYTVSTAYVLWQIVIEPQAIRKGYLKFLLGLTGNR</sequence>
<evidence type="ECO:0000256" key="6">
    <source>
        <dbReference type="SAM" id="Phobius"/>
    </source>
</evidence>
<feature type="transmembrane region" description="Helical" evidence="6">
    <location>
        <begin position="42"/>
        <end position="62"/>
    </location>
</feature>
<evidence type="ECO:0000259" key="7">
    <source>
        <dbReference type="Pfam" id="PF15982"/>
    </source>
</evidence>
<dbReference type="PANTHER" id="PTHR12459:SF15">
    <property type="entry name" value="TRANSMEMBRANE PROTEIN 135"/>
    <property type="match status" value="1"/>
</dbReference>